<dbReference type="GeneID" id="43596990"/>
<dbReference type="Gene3D" id="3.40.50.720">
    <property type="entry name" value="NAD(P)-binding Rossmann-like Domain"/>
    <property type="match status" value="1"/>
</dbReference>
<dbReference type="SUPFAM" id="SSF51735">
    <property type="entry name" value="NAD(P)-binding Rossmann-fold domains"/>
    <property type="match status" value="1"/>
</dbReference>
<dbReference type="OrthoDB" id="419598at2759"/>
<evidence type="ECO:0008006" key="3">
    <source>
        <dbReference type="Google" id="ProtNLM"/>
    </source>
</evidence>
<keyword evidence="2" id="KW-1185">Reference proteome</keyword>
<evidence type="ECO:0000313" key="1">
    <source>
        <dbReference type="EMBL" id="RDL39801.1"/>
    </source>
</evidence>
<dbReference type="Proteomes" id="UP000254866">
    <property type="component" value="Unassembled WGS sequence"/>
</dbReference>
<dbReference type="AlphaFoldDB" id="A0A370TW94"/>
<dbReference type="Gene3D" id="3.90.25.10">
    <property type="entry name" value="UDP-galactose 4-epimerase, domain 1"/>
    <property type="match status" value="1"/>
</dbReference>
<dbReference type="PANTHER" id="PTHR47129">
    <property type="entry name" value="QUINONE OXIDOREDUCTASE 2"/>
    <property type="match status" value="1"/>
</dbReference>
<comment type="caution">
    <text evidence="1">The sequence shown here is derived from an EMBL/GenBank/DDBJ whole genome shotgun (WGS) entry which is preliminary data.</text>
</comment>
<dbReference type="EMBL" id="NPIC01000002">
    <property type="protein sequence ID" value="RDL39801.1"/>
    <property type="molecule type" value="Genomic_DNA"/>
</dbReference>
<dbReference type="RefSeq" id="XP_031872457.1">
    <property type="nucleotide sequence ID" value="XM_032012764.1"/>
</dbReference>
<dbReference type="InterPro" id="IPR036291">
    <property type="entry name" value="NAD(P)-bd_dom_sf"/>
</dbReference>
<sequence length="315" mass="34343">MLALTSSTGKLGSAVLRSLLEHKLVDPQNLILLTSSSIDAPSLAPYKSAGTQARSINYESPTPETFAGATSILVVSTPRISMDFNNAPLGSGREKHHIAVINAAVAGGVKHIFYTSLAFGPHSEAGVMRAHLRTEAYLSSLREKGKVRVTVLREGLYNESWPLYLGYYDLKKDRERGEIVLGGDGKICWTSIPDLGLATALVISDDKAGEKYDGKTMYLSSSPDGAKTLQEIAELVGKERGAELTVKVVSREEHVRYYVEQKGMEEPSVEWWSSTYPALEKGECIIHDTTLTDLLSTKGVKPQKVEETVKEMLAA</sequence>
<proteinExistence type="predicted"/>
<name>A0A370TW94_9HELO</name>
<dbReference type="InterPro" id="IPR052718">
    <property type="entry name" value="NmrA-type_oxidoreductase"/>
</dbReference>
<accession>A0A370TW94</accession>
<gene>
    <name evidence="1" type="ORF">BP5553_04141</name>
</gene>
<organism evidence="1 2">
    <name type="scientific">Venustampulla echinocandica</name>
    <dbReference type="NCBI Taxonomy" id="2656787"/>
    <lineage>
        <taxon>Eukaryota</taxon>
        <taxon>Fungi</taxon>
        <taxon>Dikarya</taxon>
        <taxon>Ascomycota</taxon>
        <taxon>Pezizomycotina</taxon>
        <taxon>Leotiomycetes</taxon>
        <taxon>Helotiales</taxon>
        <taxon>Pleuroascaceae</taxon>
        <taxon>Venustampulla</taxon>
    </lineage>
</organism>
<reference evidence="1 2" key="1">
    <citation type="journal article" date="2018" name="IMA Fungus">
        <title>IMA Genome-F 9: Draft genome sequence of Annulohypoxylon stygium, Aspergillus mulundensis, Berkeleyomyces basicola (syn. Thielaviopsis basicola), Ceratocystis smalleyi, two Cercospora beticola strains, Coleophoma cylindrospora, Fusarium fracticaudum, Phialophora cf. hyalina, and Morchella septimelata.</title>
        <authorList>
            <person name="Wingfield B.D."/>
            <person name="Bills G.F."/>
            <person name="Dong Y."/>
            <person name="Huang W."/>
            <person name="Nel W.J."/>
            <person name="Swalarsk-Parry B.S."/>
            <person name="Vaghefi N."/>
            <person name="Wilken P.M."/>
            <person name="An Z."/>
            <person name="de Beer Z.W."/>
            <person name="De Vos L."/>
            <person name="Chen L."/>
            <person name="Duong T.A."/>
            <person name="Gao Y."/>
            <person name="Hammerbacher A."/>
            <person name="Kikkert J.R."/>
            <person name="Li Y."/>
            <person name="Li H."/>
            <person name="Li K."/>
            <person name="Li Q."/>
            <person name="Liu X."/>
            <person name="Ma X."/>
            <person name="Naidoo K."/>
            <person name="Pethybridge S.J."/>
            <person name="Sun J."/>
            <person name="Steenkamp E.T."/>
            <person name="van der Nest M.A."/>
            <person name="van Wyk S."/>
            <person name="Wingfield M.J."/>
            <person name="Xiong C."/>
            <person name="Yue Q."/>
            <person name="Zhang X."/>
        </authorList>
    </citation>
    <scope>NUCLEOTIDE SEQUENCE [LARGE SCALE GENOMIC DNA]</scope>
    <source>
        <strain evidence="1 2">BP 5553</strain>
    </source>
</reference>
<evidence type="ECO:0000313" key="2">
    <source>
        <dbReference type="Proteomes" id="UP000254866"/>
    </source>
</evidence>
<dbReference type="STRING" id="2656787.A0A370TW94"/>
<protein>
    <recommendedName>
        <fullName evidence="3">NmrA-like domain-containing protein</fullName>
    </recommendedName>
</protein>
<dbReference type="PANTHER" id="PTHR47129:SF1">
    <property type="entry name" value="NMRA-LIKE DOMAIN-CONTAINING PROTEIN"/>
    <property type="match status" value="1"/>
</dbReference>